<feature type="compositionally biased region" description="Basic and acidic residues" evidence="4">
    <location>
        <begin position="826"/>
        <end position="836"/>
    </location>
</feature>
<dbReference type="InterPro" id="IPR016194">
    <property type="entry name" value="SPOC-like_C_dom_sf"/>
</dbReference>
<comment type="subcellular location">
    <subcellularLocation>
        <location evidence="1">Nucleus</location>
    </subcellularLocation>
</comment>
<feature type="compositionally biased region" description="Low complexity" evidence="4">
    <location>
        <begin position="309"/>
        <end position="318"/>
    </location>
</feature>
<evidence type="ECO:0000313" key="7">
    <source>
        <dbReference type="Proteomes" id="UP000218231"/>
    </source>
</evidence>
<keyword evidence="2" id="KW-0694">RNA-binding</keyword>
<dbReference type="SUPFAM" id="SSF100939">
    <property type="entry name" value="SPOC domain-like"/>
    <property type="match status" value="1"/>
</dbReference>
<feature type="compositionally biased region" description="Polar residues" evidence="4">
    <location>
        <begin position="1336"/>
        <end position="1353"/>
    </location>
</feature>
<accession>A0A2A2JBU2</accession>
<feature type="compositionally biased region" description="Basic and acidic residues" evidence="4">
    <location>
        <begin position="348"/>
        <end position="376"/>
    </location>
</feature>
<feature type="compositionally biased region" description="Polar residues" evidence="4">
    <location>
        <begin position="233"/>
        <end position="246"/>
    </location>
</feature>
<keyword evidence="3" id="KW-0539">Nucleus</keyword>
<feature type="compositionally biased region" description="Basic and acidic residues" evidence="4">
    <location>
        <begin position="528"/>
        <end position="554"/>
    </location>
</feature>
<feature type="compositionally biased region" description="Acidic residues" evidence="4">
    <location>
        <begin position="1119"/>
        <end position="1146"/>
    </location>
</feature>
<feature type="compositionally biased region" description="Basic residues" evidence="4">
    <location>
        <begin position="17"/>
        <end position="27"/>
    </location>
</feature>
<comment type="caution">
    <text evidence="6">The sequence shown here is derived from an EMBL/GenBank/DDBJ whole genome shotgun (WGS) entry which is preliminary data.</text>
</comment>
<evidence type="ECO:0000256" key="4">
    <source>
        <dbReference type="SAM" id="MobiDB-lite"/>
    </source>
</evidence>
<feature type="compositionally biased region" description="Polar residues" evidence="4">
    <location>
        <begin position="1668"/>
        <end position="1684"/>
    </location>
</feature>
<feature type="compositionally biased region" description="Low complexity" evidence="4">
    <location>
        <begin position="1703"/>
        <end position="1715"/>
    </location>
</feature>
<feature type="compositionally biased region" description="Acidic residues" evidence="4">
    <location>
        <begin position="1036"/>
        <end position="1046"/>
    </location>
</feature>
<feature type="compositionally biased region" description="Basic and acidic residues" evidence="4">
    <location>
        <begin position="72"/>
        <end position="88"/>
    </location>
</feature>
<dbReference type="OrthoDB" id="6407164at2759"/>
<feature type="compositionally biased region" description="Low complexity" evidence="4">
    <location>
        <begin position="1890"/>
        <end position="1914"/>
    </location>
</feature>
<feature type="compositionally biased region" description="Low complexity" evidence="4">
    <location>
        <begin position="583"/>
        <end position="647"/>
    </location>
</feature>
<feature type="region of interest" description="Disordered" evidence="4">
    <location>
        <begin position="1596"/>
        <end position="1759"/>
    </location>
</feature>
<dbReference type="GO" id="GO:0005634">
    <property type="term" value="C:nucleus"/>
    <property type="evidence" value="ECO:0007669"/>
    <property type="project" value="UniProtKB-SubCell"/>
</dbReference>
<keyword evidence="7" id="KW-1185">Reference proteome</keyword>
<feature type="compositionally biased region" description="Low complexity" evidence="4">
    <location>
        <begin position="1823"/>
        <end position="1838"/>
    </location>
</feature>
<dbReference type="GO" id="GO:0003723">
    <property type="term" value="F:RNA binding"/>
    <property type="evidence" value="ECO:0007669"/>
    <property type="project" value="UniProtKB-KW"/>
</dbReference>
<feature type="compositionally biased region" description="Low complexity" evidence="4">
    <location>
        <begin position="696"/>
        <end position="713"/>
    </location>
</feature>
<feature type="compositionally biased region" description="Basic residues" evidence="4">
    <location>
        <begin position="1175"/>
        <end position="1185"/>
    </location>
</feature>
<feature type="compositionally biased region" description="Low complexity" evidence="4">
    <location>
        <begin position="1398"/>
        <end position="1415"/>
    </location>
</feature>
<dbReference type="STRING" id="2018661.A0A2A2JBU2"/>
<sequence>MPSYNRYDSYHRDARRPSPHSHSRRRDRSRERVGSSASSSSSSESLSLSQQSSSQSSRSATPNNYKQRTGSKRRDERGRSHTDKDRGTNGKSSRSSTRRHSPKYAVSVEKQRFIEEQPLQNTGHQIKGEPIQDRKSGDSGFSFYDDASRTAPLDPPPPPPPLQAALPSPPPADPPPIPPQQAHADTNRFHTTAGVVQPPSRHSPARSSSHDIISPRTPHGDISESPGMMYRTSHLSHSHSGLVPSTSSFDAVAQLPNYYTTAPLHFPSSHPQSGSNPSASTPTQQGSSSQHRMLPTVGGHQQITPPIVHHSSSGSGHHQNPSPQKRSSFDGGKGGEHHPGKRHVRWPWGHEPKPESHPTTVKLEKDPLLPLDDPRLRHPRHSVPIALYKSTWLAAHFEQSLAMSAHVGRDRSGSSSSTERRKESGEMSGNKDYHHSRLSLKVSGNSADGTGGISGVGPLSSASAVDESDEQMSPTDTASLLPPPPSAIDSLVETTVMPVVDNRSLKQRLYTFGSKFQATESSQISRSVELEQHETIEREKEEEPKGETFAEKLERMKKKNRSSDSSLSFEFPSFLKASKPPFSASSVSPTEQPSSSLGLSSIGFSRNPTSSAPATSASSAVVRPALSITIPQQTTSNSTSTASTPTSGRNTESPMTRLANAAPSAAVQSLPRVPPPSAPALSVSTPVSRSATTPVTAPAGSFSSSFGMPSTSSNEPAGHHSPVISAPPQPPLLNPTGRDRRDSVSSTLRSPPMTPSSSSAFPLRHVSTSSGTIPGQPTSASTSPAMLPSRQMSSHNVTSSSSANSTPKSHIGVPRTSSGIAAMKPGPEKIASRHDSFSSIRSPSNQFQPPPVLSSRSMSTPDATAKKPTTSATNKEPSPLSASAQPQTSSSNWFNQIYQQGKGPQHSDISKLPRIQKKPQALNSAAPTSSQPSEQSKHDEKHRKEGKDKEHKPRKKEYGTYETKEERAARKAREKEKKAKKEHKKEKSHKKDRKKDREDRDKTKERKAGKEKRDKEKEKEKEAKKKQKKKKKFSSDEGEESETDEDTSYRKSISKQLAEAMEDGGLVGGLSMYDRVKRRSSAANRDDGAKKAALSAIREKTNEKKGTQKKGRVVTMETSSDEEEEQEEETNDAQEGESEEDSDEEQILTTSKKKVSKRVKEPVTSEEESDDERTKKRKEKKKKKESKLSNMKDVFGEGTSEDEAKEKKKRKKKEMKKEATSEDSDEPTAKKARKNQELDLEAIFGKDRPSKKQKKEDKKEKESKKRTASESEKAEFAAKRVKKEDSLDERSDSSDDGKKKDGESRERKSSDATRSSTSSAAEAIERALFTRKDSNEASTSADQNQPPAPICNQNATSAVCSVEIKEESRPKLMTKAAMKVFEPPANQQSSSHLHPEGGHAAAAAGAGTSDSSSDSIDSDDDDGSSFGGSQRTPSLSLSTASGQALRRKLAEKSLDESITTAQPPAHQPLSQQITLSSSSVCSESDNDSQLRSPRRPVELVDATAGYEPIRKEEEQAAEQPECKKELPEEEVQEQTEQQTEQIPTKVQTPRRTAAEEDEDAKAANEIAEQDVFIFDDVEEEQEPRYPSHDFMHKQGAVVKEEAQEAEQQLAQEQHKVASPMNTSLPGAVCHAPSTASSSSASDRLLSPTARSSSEHQTPLSAEIGSPKFPQSVQKASTPSLQPADQQLHLPIQQQQPARQLPVSTPTPTSTIRSPTFASVPAQDARLQQTPQPQSQPQQQVRLPTVPSPMPPTASLTPSTVSQLLPQTSASASSVIHQSQYTSTLSSRQAPSTQQQVPISAYSSQPAITTASGQSGQSAMPSTIQQQIHNLQQQQQHQQSMLPQAASAPSVALPTASSMGSLTHGIPPTTTTTAPQHYNLQQQIGGLQPKQSSTPQAQVQAASPVPRPPAVSAAAQQAQAQAAQVAQVQAQHQRDVAMLLHMQQLYGGQLNIQQLMQQTCLTPTTLLQYVQQIEAQQRQTQASPQPQNQAQAMQQQQQQVQAAYQRQQQEQERARLMQQAAVGQQTQKETQANAAMHYINMQQRQQQEQHRMSPSIAALNSAQLQAQIRQAQQQQQQQSVKSVQQQSAQQRVASNQQAQFQQLPAQSLPQQQHPNAESGNIQAQFPPLWYGKLEMKSRDTHLGLYYIGGNRDLFIRSFGTSSGPKKEIIKINQRLTLDQSHSKRFSTSF</sequence>
<reference evidence="6 7" key="1">
    <citation type="journal article" date="2017" name="Curr. Biol.">
        <title>Genome architecture and evolution of a unichromosomal asexual nematode.</title>
        <authorList>
            <person name="Fradin H."/>
            <person name="Zegar C."/>
            <person name="Gutwein M."/>
            <person name="Lucas J."/>
            <person name="Kovtun M."/>
            <person name="Corcoran D."/>
            <person name="Baugh L.R."/>
            <person name="Kiontke K."/>
            <person name="Gunsalus K."/>
            <person name="Fitch D.H."/>
            <person name="Piano F."/>
        </authorList>
    </citation>
    <scope>NUCLEOTIDE SEQUENCE [LARGE SCALE GENOMIC DNA]</scope>
    <source>
        <strain evidence="6">PF1309</strain>
    </source>
</reference>
<dbReference type="InterPro" id="IPR010912">
    <property type="entry name" value="SPOC_met"/>
</dbReference>
<dbReference type="PROSITE" id="PS50917">
    <property type="entry name" value="SPOC"/>
    <property type="match status" value="1"/>
</dbReference>
<feature type="region of interest" description="Disordered" evidence="4">
    <location>
        <begin position="1079"/>
        <end position="1353"/>
    </location>
</feature>
<feature type="compositionally biased region" description="Basic and acidic residues" evidence="4">
    <location>
        <begin position="935"/>
        <end position="979"/>
    </location>
</feature>
<feature type="compositionally biased region" description="Polar residues" evidence="4">
    <location>
        <begin position="1456"/>
        <end position="1475"/>
    </location>
</feature>
<feature type="compositionally biased region" description="Low complexity" evidence="4">
    <location>
        <begin position="1312"/>
        <end position="1322"/>
    </location>
</feature>
<feature type="region of interest" description="Disordered" evidence="4">
    <location>
        <begin position="261"/>
        <end position="376"/>
    </location>
</feature>
<feature type="compositionally biased region" description="Polar residues" evidence="4">
    <location>
        <begin position="744"/>
        <end position="784"/>
    </location>
</feature>
<feature type="compositionally biased region" description="Basic residues" evidence="4">
    <location>
        <begin position="980"/>
        <end position="994"/>
    </location>
</feature>
<feature type="compositionally biased region" description="Polar residues" evidence="4">
    <location>
        <begin position="1782"/>
        <end position="1822"/>
    </location>
</feature>
<protein>
    <recommendedName>
        <fullName evidence="5">SPOC domain-containing protein</fullName>
    </recommendedName>
</protein>
<dbReference type="EMBL" id="LIAE01010542">
    <property type="protein sequence ID" value="PAV59173.1"/>
    <property type="molecule type" value="Genomic_DNA"/>
</dbReference>
<feature type="region of interest" description="Disordered" evidence="4">
    <location>
        <begin position="580"/>
        <end position="1056"/>
    </location>
</feature>
<feature type="compositionally biased region" description="Low complexity" evidence="4">
    <location>
        <begin position="34"/>
        <end position="60"/>
    </location>
</feature>
<proteinExistence type="predicted"/>
<feature type="domain" description="SPOC" evidence="5">
    <location>
        <begin position="2117"/>
        <end position="2188"/>
    </location>
</feature>
<evidence type="ECO:0000313" key="6">
    <source>
        <dbReference type="EMBL" id="PAV59173.1"/>
    </source>
</evidence>
<feature type="compositionally biased region" description="Low complexity" evidence="4">
    <location>
        <begin position="679"/>
        <end position="688"/>
    </location>
</feature>
<dbReference type="Proteomes" id="UP000218231">
    <property type="component" value="Unassembled WGS sequence"/>
</dbReference>
<feature type="region of interest" description="Disordered" evidence="4">
    <location>
        <begin position="1"/>
        <end position="246"/>
    </location>
</feature>
<evidence type="ECO:0000256" key="1">
    <source>
        <dbReference type="ARBA" id="ARBA00004123"/>
    </source>
</evidence>
<feature type="region of interest" description="Disordered" evidence="4">
    <location>
        <begin position="1885"/>
        <end position="1914"/>
    </location>
</feature>
<feature type="compositionally biased region" description="Low complexity" evidence="4">
    <location>
        <begin position="198"/>
        <end position="207"/>
    </location>
</feature>
<feature type="compositionally biased region" description="Basic and acidic residues" evidence="4">
    <location>
        <begin position="1323"/>
        <end position="1335"/>
    </location>
</feature>
<feature type="compositionally biased region" description="Polar residues" evidence="4">
    <location>
        <begin position="1648"/>
        <end position="1659"/>
    </location>
</feature>
<evidence type="ECO:0000256" key="2">
    <source>
        <dbReference type="ARBA" id="ARBA00022884"/>
    </source>
</evidence>
<feature type="compositionally biased region" description="Low complexity" evidence="4">
    <location>
        <begin position="793"/>
        <end position="810"/>
    </location>
</feature>
<feature type="compositionally biased region" description="Basic and acidic residues" evidence="4">
    <location>
        <begin position="1097"/>
        <end position="1106"/>
    </location>
</feature>
<name>A0A2A2JBU2_9BILA</name>
<organism evidence="6 7">
    <name type="scientific">Diploscapter pachys</name>
    <dbReference type="NCBI Taxonomy" id="2018661"/>
    <lineage>
        <taxon>Eukaryota</taxon>
        <taxon>Metazoa</taxon>
        <taxon>Ecdysozoa</taxon>
        <taxon>Nematoda</taxon>
        <taxon>Chromadorea</taxon>
        <taxon>Rhabditida</taxon>
        <taxon>Rhabditina</taxon>
        <taxon>Rhabditomorpha</taxon>
        <taxon>Rhabditoidea</taxon>
        <taxon>Rhabditidae</taxon>
        <taxon>Diploscapter</taxon>
    </lineage>
</organism>
<feature type="compositionally biased region" description="Basic and acidic residues" evidence="4">
    <location>
        <begin position="1508"/>
        <end position="1526"/>
    </location>
</feature>
<evidence type="ECO:0000259" key="5">
    <source>
        <dbReference type="PROSITE" id="PS50917"/>
    </source>
</evidence>
<feature type="compositionally biased region" description="Pro residues" evidence="4">
    <location>
        <begin position="153"/>
        <end position="179"/>
    </location>
</feature>
<evidence type="ECO:0000256" key="3">
    <source>
        <dbReference type="ARBA" id="ARBA00023242"/>
    </source>
</evidence>
<feature type="compositionally biased region" description="Polar residues" evidence="4">
    <location>
        <begin position="921"/>
        <end position="934"/>
    </location>
</feature>
<feature type="compositionally biased region" description="Polar residues" evidence="4">
    <location>
        <begin position="1430"/>
        <end position="1442"/>
    </location>
</feature>
<feature type="region of interest" description="Disordered" evidence="4">
    <location>
        <begin position="521"/>
        <end position="567"/>
    </location>
</feature>
<feature type="region of interest" description="Disordered" evidence="4">
    <location>
        <begin position="405"/>
        <end position="486"/>
    </location>
</feature>
<feature type="compositionally biased region" description="Basic and acidic residues" evidence="4">
    <location>
        <begin position="995"/>
        <end position="1023"/>
    </location>
</feature>
<feature type="compositionally biased region" description="Low complexity" evidence="4">
    <location>
        <begin position="1631"/>
        <end position="1641"/>
    </location>
</feature>
<gene>
    <name evidence="6" type="ORF">WR25_24600</name>
</gene>
<feature type="compositionally biased region" description="Polar residues" evidence="4">
    <location>
        <begin position="837"/>
        <end position="847"/>
    </location>
</feature>
<feature type="compositionally biased region" description="Polar residues" evidence="4">
    <location>
        <begin position="854"/>
        <end position="899"/>
    </location>
</feature>
<feature type="compositionally biased region" description="Basic and acidic residues" evidence="4">
    <location>
        <begin position="126"/>
        <end position="137"/>
    </location>
</feature>
<feature type="compositionally biased region" description="Polar residues" evidence="4">
    <location>
        <begin position="269"/>
        <end position="291"/>
    </location>
</feature>
<feature type="region of interest" description="Disordered" evidence="4">
    <location>
        <begin position="1782"/>
        <end position="1873"/>
    </location>
</feature>
<feature type="compositionally biased region" description="Basic and acidic residues" evidence="4">
    <location>
        <begin position="407"/>
        <end position="435"/>
    </location>
</feature>
<feature type="compositionally biased region" description="Low complexity" evidence="4">
    <location>
        <begin position="1727"/>
        <end position="1739"/>
    </location>
</feature>
<feature type="compositionally biased region" description="Low complexity" evidence="4">
    <location>
        <begin position="1685"/>
        <end position="1696"/>
    </location>
</feature>
<feature type="compositionally biased region" description="Low complexity" evidence="4">
    <location>
        <begin position="1534"/>
        <end position="1545"/>
    </location>
</feature>
<feature type="compositionally biased region" description="Basic and acidic residues" evidence="4">
    <location>
        <begin position="1244"/>
        <end position="1311"/>
    </location>
</feature>
<feature type="region of interest" description="Disordered" evidence="4">
    <location>
        <begin position="1366"/>
        <end position="1571"/>
    </location>
</feature>